<evidence type="ECO:0000313" key="2">
    <source>
        <dbReference type="Proteomes" id="UP000492821"/>
    </source>
</evidence>
<evidence type="ECO:0000256" key="1">
    <source>
        <dbReference type="SAM" id="MobiDB-lite"/>
    </source>
</evidence>
<protein>
    <submittedName>
        <fullName evidence="3">Uncharacterized protein</fullName>
    </submittedName>
</protein>
<dbReference type="AlphaFoldDB" id="A0A7E4UP37"/>
<accession>A0A7E4UP37</accession>
<feature type="region of interest" description="Disordered" evidence="1">
    <location>
        <begin position="205"/>
        <end position="231"/>
    </location>
</feature>
<keyword evidence="2" id="KW-1185">Reference proteome</keyword>
<dbReference type="WBParaSite" id="Pan_g1107.t1">
    <property type="protein sequence ID" value="Pan_g1107.t1"/>
    <property type="gene ID" value="Pan_g1107"/>
</dbReference>
<evidence type="ECO:0000313" key="3">
    <source>
        <dbReference type="WBParaSite" id="Pan_g1107.t1"/>
    </source>
</evidence>
<sequence length="231" mass="26420">MHIVVFENCKALSRPIRYRYKSIMAIRSQDKTIVTTRMSHYCLCHKSPSLQLSRVKPNWQPGAKKHMSVTMTQAYTPWRYYDFDNSTLRPTASATRNLATQGERRRIVVALSHPPLDQRPQLPRLAPTSKKSRDLSVYESGFSSCFHLLYSKAVTPLTKTISTNQAPRNLRRHDRCYRMPECFWTLTARFHDCINVNACDDATAEPDLDASNASSQKVGQKGRRRDGVSLA</sequence>
<reference evidence="2" key="1">
    <citation type="journal article" date="2013" name="Genetics">
        <title>The draft genome and transcriptome of Panagrellus redivivus are shaped by the harsh demands of a free-living lifestyle.</title>
        <authorList>
            <person name="Srinivasan J."/>
            <person name="Dillman A.R."/>
            <person name="Macchietto M.G."/>
            <person name="Heikkinen L."/>
            <person name="Lakso M."/>
            <person name="Fracchia K.M."/>
            <person name="Antoshechkin I."/>
            <person name="Mortazavi A."/>
            <person name="Wong G."/>
            <person name="Sternberg P.W."/>
        </authorList>
    </citation>
    <scope>NUCLEOTIDE SEQUENCE [LARGE SCALE GENOMIC DNA]</scope>
    <source>
        <strain evidence="2">MT8872</strain>
    </source>
</reference>
<reference evidence="3" key="2">
    <citation type="submission" date="2020-10" db="UniProtKB">
        <authorList>
            <consortium name="WormBaseParasite"/>
        </authorList>
    </citation>
    <scope>IDENTIFICATION</scope>
</reference>
<dbReference type="Proteomes" id="UP000492821">
    <property type="component" value="Unassembled WGS sequence"/>
</dbReference>
<proteinExistence type="predicted"/>
<name>A0A7E4UP37_PANRE</name>
<organism evidence="2 3">
    <name type="scientific">Panagrellus redivivus</name>
    <name type="common">Microworm</name>
    <dbReference type="NCBI Taxonomy" id="6233"/>
    <lineage>
        <taxon>Eukaryota</taxon>
        <taxon>Metazoa</taxon>
        <taxon>Ecdysozoa</taxon>
        <taxon>Nematoda</taxon>
        <taxon>Chromadorea</taxon>
        <taxon>Rhabditida</taxon>
        <taxon>Tylenchina</taxon>
        <taxon>Panagrolaimomorpha</taxon>
        <taxon>Panagrolaimoidea</taxon>
        <taxon>Panagrolaimidae</taxon>
        <taxon>Panagrellus</taxon>
    </lineage>
</organism>